<feature type="transmembrane region" description="Helical" evidence="1">
    <location>
        <begin position="161"/>
        <end position="183"/>
    </location>
</feature>
<evidence type="ECO:0000313" key="2">
    <source>
        <dbReference type="EMBL" id="MFK2873045.1"/>
    </source>
</evidence>
<dbReference type="RefSeq" id="WP_284398335.1">
    <property type="nucleotide sequence ID" value="NZ_BSNQ01000003.1"/>
</dbReference>
<reference evidence="2 3" key="1">
    <citation type="submission" date="2020-10" db="EMBL/GenBank/DDBJ databases">
        <title>Phylogeny of dyella-like bacteria.</title>
        <authorList>
            <person name="Fu J."/>
        </authorList>
    </citation>
    <scope>NUCLEOTIDE SEQUENCE [LARGE SCALE GENOMIC DNA]</scope>
    <source>
        <strain evidence="2 3">DHOB07</strain>
    </source>
</reference>
<keyword evidence="3" id="KW-1185">Reference proteome</keyword>
<name>A0ABW8IUG2_9GAMM</name>
<evidence type="ECO:0000256" key="1">
    <source>
        <dbReference type="SAM" id="Phobius"/>
    </source>
</evidence>
<gene>
    <name evidence="2" type="ORF">ISP13_05825</name>
</gene>
<keyword evidence="1" id="KW-1133">Transmembrane helix</keyword>
<keyword evidence="1" id="KW-0472">Membrane</keyword>
<feature type="transmembrane region" description="Helical" evidence="1">
    <location>
        <begin position="198"/>
        <end position="220"/>
    </location>
</feature>
<evidence type="ECO:0008006" key="4">
    <source>
        <dbReference type="Google" id="ProtNLM"/>
    </source>
</evidence>
<evidence type="ECO:0000313" key="3">
    <source>
        <dbReference type="Proteomes" id="UP001620405"/>
    </source>
</evidence>
<keyword evidence="1" id="KW-0812">Transmembrane</keyword>
<comment type="caution">
    <text evidence="2">The sequence shown here is derived from an EMBL/GenBank/DDBJ whole genome shotgun (WGS) entry which is preliminary data.</text>
</comment>
<sequence>MEGMSHAASATMVGAGVGEGEPRLPESFSFAWLEALIAEHTQGNDDPLTTKLDRFAVAGAILFGALGVLGALLLRNQLGLRILQIGVVLECLCMATLLANAGWQAWLGYRHQYETFARELDQQLVQYNVVVDAVCRYPLHVIAAQLRYVSDRKSRFIYRHGLLSGGIDKLGILPLLLAMYLQFKDWSFGDWKGMLDHIHWIGAFLLTMLLATYLVSWWGVRAKGRLDLYEMVLTEASIRSGDAF</sequence>
<protein>
    <recommendedName>
        <fullName evidence="4">Intracellular septation protein A</fullName>
    </recommendedName>
</protein>
<dbReference type="Proteomes" id="UP001620405">
    <property type="component" value="Unassembled WGS sequence"/>
</dbReference>
<dbReference type="EMBL" id="JADIKG010000011">
    <property type="protein sequence ID" value="MFK2873045.1"/>
    <property type="molecule type" value="Genomic_DNA"/>
</dbReference>
<organism evidence="2 3">
    <name type="scientific">Dyella lipolytica</name>
    <dbReference type="NCBI Taxonomy" id="1867835"/>
    <lineage>
        <taxon>Bacteria</taxon>
        <taxon>Pseudomonadati</taxon>
        <taxon>Pseudomonadota</taxon>
        <taxon>Gammaproteobacteria</taxon>
        <taxon>Lysobacterales</taxon>
        <taxon>Rhodanobacteraceae</taxon>
        <taxon>Dyella</taxon>
    </lineage>
</organism>
<proteinExistence type="predicted"/>
<accession>A0ABW8IUG2</accession>
<feature type="transmembrane region" description="Helical" evidence="1">
    <location>
        <begin position="55"/>
        <end position="74"/>
    </location>
</feature>